<dbReference type="VEuPathDB" id="PiroplasmaDB:BBBOND_0402035"/>
<keyword evidence="1" id="KW-0472">Membrane</keyword>
<evidence type="ECO:0000313" key="3">
    <source>
        <dbReference type="Proteomes" id="UP000033188"/>
    </source>
</evidence>
<dbReference type="OMA" id="ISMSTTC"/>
<organism evidence="2 3">
    <name type="scientific">Babesia bigemina</name>
    <dbReference type="NCBI Taxonomy" id="5866"/>
    <lineage>
        <taxon>Eukaryota</taxon>
        <taxon>Sar</taxon>
        <taxon>Alveolata</taxon>
        <taxon>Apicomplexa</taxon>
        <taxon>Aconoidasida</taxon>
        <taxon>Piroplasmida</taxon>
        <taxon>Babesiidae</taxon>
        <taxon>Babesia</taxon>
    </lineage>
</organism>
<dbReference type="Proteomes" id="UP000033188">
    <property type="component" value="Chromosome 4"/>
</dbReference>
<dbReference type="KEGG" id="bbig:BBBOND_0402035"/>
<sequence length="110" mass="12617">MKKVSTLRVFLVIDAIIILLLYFNADKYCDVPLSILPSSLGVHHVRKHFGYKSSLITEIVLLTASFLWMAVGTINISMSTTCQSTNPYVWWTVFVFVTFFWYGTQNVRTT</sequence>
<dbReference type="GeneID" id="24566253"/>
<dbReference type="OrthoDB" id="409650at2759"/>
<feature type="transmembrane region" description="Helical" evidence="1">
    <location>
        <begin position="7"/>
        <end position="25"/>
    </location>
</feature>
<keyword evidence="3" id="KW-1185">Reference proteome</keyword>
<name>A0A061DCC1_BABBI</name>
<dbReference type="EMBL" id="LK391710">
    <property type="protein sequence ID" value="CDR97712.1"/>
    <property type="molecule type" value="Genomic_DNA"/>
</dbReference>
<evidence type="ECO:0000313" key="2">
    <source>
        <dbReference type="EMBL" id="CDR97712.1"/>
    </source>
</evidence>
<reference evidence="3" key="1">
    <citation type="journal article" date="2014" name="Nucleic Acids Res.">
        <title>The evolutionary dynamics of variant antigen genes in Babesia reveal a history of genomic innovation underlying host-parasite interaction.</title>
        <authorList>
            <person name="Jackson A.P."/>
            <person name="Otto T.D."/>
            <person name="Darby A."/>
            <person name="Ramaprasad A."/>
            <person name="Xia D."/>
            <person name="Echaide I.E."/>
            <person name="Farber M."/>
            <person name="Gahlot S."/>
            <person name="Gamble J."/>
            <person name="Gupta D."/>
            <person name="Gupta Y."/>
            <person name="Jackson L."/>
            <person name="Malandrin L."/>
            <person name="Malas T.B."/>
            <person name="Moussa E."/>
            <person name="Nair M."/>
            <person name="Reid A.J."/>
            <person name="Sanders M."/>
            <person name="Sharma J."/>
            <person name="Tracey A."/>
            <person name="Quail M.A."/>
            <person name="Weir W."/>
            <person name="Wastling J.M."/>
            <person name="Hall N."/>
            <person name="Willadsen P."/>
            <person name="Lingelbach K."/>
            <person name="Shiels B."/>
            <person name="Tait A."/>
            <person name="Berriman M."/>
            <person name="Allred D.R."/>
            <person name="Pain A."/>
        </authorList>
    </citation>
    <scope>NUCLEOTIDE SEQUENCE [LARGE SCALE GENOMIC DNA]</scope>
    <source>
        <strain evidence="3">Bond</strain>
    </source>
</reference>
<feature type="transmembrane region" description="Helical" evidence="1">
    <location>
        <begin position="55"/>
        <end position="76"/>
    </location>
</feature>
<dbReference type="RefSeq" id="XP_012769898.1">
    <property type="nucleotide sequence ID" value="XM_012914444.1"/>
</dbReference>
<dbReference type="AlphaFoldDB" id="A0A061DCC1"/>
<protein>
    <submittedName>
        <fullName evidence="2">Uncharacterized protein</fullName>
    </submittedName>
</protein>
<gene>
    <name evidence="2" type="ORF">BBBOND_0402035</name>
</gene>
<proteinExistence type="predicted"/>
<keyword evidence="1" id="KW-1133">Transmembrane helix</keyword>
<feature type="transmembrane region" description="Helical" evidence="1">
    <location>
        <begin position="88"/>
        <end position="104"/>
    </location>
</feature>
<keyword evidence="1" id="KW-0812">Transmembrane</keyword>
<evidence type="ECO:0000256" key="1">
    <source>
        <dbReference type="SAM" id="Phobius"/>
    </source>
</evidence>
<accession>A0A061DCC1</accession>